<dbReference type="EMBL" id="JABDJR010000077">
    <property type="protein sequence ID" value="NNF05559.1"/>
    <property type="molecule type" value="Genomic_DNA"/>
</dbReference>
<evidence type="ECO:0000313" key="2">
    <source>
        <dbReference type="EMBL" id="NNF05559.1"/>
    </source>
</evidence>
<protein>
    <submittedName>
        <fullName evidence="2">Uncharacterized protein</fullName>
    </submittedName>
</protein>
<dbReference type="Proteomes" id="UP000547674">
    <property type="component" value="Unassembled WGS sequence"/>
</dbReference>
<dbReference type="AlphaFoldDB" id="A0A7Y2E956"/>
<organism evidence="2 3">
    <name type="scientific">Eiseniibacteriota bacterium</name>
    <dbReference type="NCBI Taxonomy" id="2212470"/>
    <lineage>
        <taxon>Bacteria</taxon>
        <taxon>Candidatus Eiseniibacteriota</taxon>
    </lineage>
</organism>
<gene>
    <name evidence="2" type="ORF">HKN21_02250</name>
</gene>
<proteinExistence type="predicted"/>
<feature type="non-terminal residue" evidence="2">
    <location>
        <position position="1"/>
    </location>
</feature>
<accession>A0A7Y2E956</accession>
<feature type="compositionally biased region" description="Low complexity" evidence="1">
    <location>
        <begin position="46"/>
        <end position="55"/>
    </location>
</feature>
<evidence type="ECO:0000313" key="3">
    <source>
        <dbReference type="Proteomes" id="UP000547674"/>
    </source>
</evidence>
<sequence length="77" mass="7898">AVYTSFTDVYDNLDVESIDDSFQAGTPKAYTAFVTGGARGGGGSNFTGSNSGTGSACLESPVPVEDRTWGAIKALLK</sequence>
<comment type="caution">
    <text evidence="2">The sequence shown here is derived from an EMBL/GenBank/DDBJ whole genome shotgun (WGS) entry which is preliminary data.</text>
</comment>
<evidence type="ECO:0000256" key="1">
    <source>
        <dbReference type="SAM" id="MobiDB-lite"/>
    </source>
</evidence>
<reference evidence="2 3" key="1">
    <citation type="submission" date="2020-03" db="EMBL/GenBank/DDBJ databases">
        <title>Metabolic flexibility allows generalist bacteria to become dominant in a frequently disturbed ecosystem.</title>
        <authorList>
            <person name="Chen Y.-J."/>
            <person name="Leung P.M."/>
            <person name="Bay S.K."/>
            <person name="Hugenholtz P."/>
            <person name="Kessler A.J."/>
            <person name="Shelley G."/>
            <person name="Waite D.W."/>
            <person name="Cook P.L."/>
            <person name="Greening C."/>
        </authorList>
    </citation>
    <scope>NUCLEOTIDE SEQUENCE [LARGE SCALE GENOMIC DNA]</scope>
    <source>
        <strain evidence="2">SS_bin_28</strain>
    </source>
</reference>
<feature type="region of interest" description="Disordered" evidence="1">
    <location>
        <begin position="39"/>
        <end position="59"/>
    </location>
</feature>
<name>A0A7Y2E956_UNCEI</name>